<sequence length="133" mass="15666">MLGDRIKYLRNLSGLTQEELCKHVDIAQSTLAMLESNKRKSAGKKTLLKLSEFFGVSINYFLIEEFWNIHEREEIKKKAREIIEGEYPIDEKISAAINMYKAYYYRSLEASDFNNKHAKLNDFIAMMLNQKKY</sequence>
<evidence type="ECO:0000259" key="2">
    <source>
        <dbReference type="PROSITE" id="PS50943"/>
    </source>
</evidence>
<dbReference type="Pfam" id="PF01381">
    <property type="entry name" value="HTH_3"/>
    <property type="match status" value="1"/>
</dbReference>
<dbReference type="EMBL" id="BK015859">
    <property type="protein sequence ID" value="DAD69993.1"/>
    <property type="molecule type" value="Genomic_DNA"/>
</dbReference>
<dbReference type="Gene3D" id="1.10.260.40">
    <property type="entry name" value="lambda repressor-like DNA-binding domains"/>
    <property type="match status" value="1"/>
</dbReference>
<proteinExistence type="predicted"/>
<keyword evidence="1" id="KW-0238">DNA-binding</keyword>
<organism evidence="3">
    <name type="scientific">Myoviridae sp. ct6F13</name>
    <dbReference type="NCBI Taxonomy" id="2827602"/>
    <lineage>
        <taxon>Viruses</taxon>
        <taxon>Duplodnaviria</taxon>
        <taxon>Heunggongvirae</taxon>
        <taxon>Uroviricota</taxon>
        <taxon>Caudoviricetes</taxon>
    </lineage>
</organism>
<dbReference type="PANTHER" id="PTHR46558">
    <property type="entry name" value="TRACRIPTIONAL REGULATORY PROTEIN-RELATED-RELATED"/>
    <property type="match status" value="1"/>
</dbReference>
<dbReference type="SUPFAM" id="SSF47413">
    <property type="entry name" value="lambda repressor-like DNA-binding domains"/>
    <property type="match status" value="1"/>
</dbReference>
<dbReference type="InterPro" id="IPR001387">
    <property type="entry name" value="Cro/C1-type_HTH"/>
</dbReference>
<dbReference type="InterPro" id="IPR010982">
    <property type="entry name" value="Lambda_DNA-bd_dom_sf"/>
</dbReference>
<name>A0A8S5LJA9_9CAUD</name>
<dbReference type="PROSITE" id="PS50943">
    <property type="entry name" value="HTH_CROC1"/>
    <property type="match status" value="1"/>
</dbReference>
<dbReference type="SMART" id="SM00530">
    <property type="entry name" value="HTH_XRE"/>
    <property type="match status" value="1"/>
</dbReference>
<feature type="domain" description="HTH cro/C1-type" evidence="2">
    <location>
        <begin position="6"/>
        <end position="61"/>
    </location>
</feature>
<accession>A0A8S5LJA9</accession>
<dbReference type="GO" id="GO:0003677">
    <property type="term" value="F:DNA binding"/>
    <property type="evidence" value="ECO:0007669"/>
    <property type="project" value="UniProtKB-KW"/>
</dbReference>
<evidence type="ECO:0000313" key="3">
    <source>
        <dbReference type="EMBL" id="DAD69993.1"/>
    </source>
</evidence>
<evidence type="ECO:0000256" key="1">
    <source>
        <dbReference type="ARBA" id="ARBA00023125"/>
    </source>
</evidence>
<dbReference type="CDD" id="cd00093">
    <property type="entry name" value="HTH_XRE"/>
    <property type="match status" value="1"/>
</dbReference>
<reference evidence="3" key="1">
    <citation type="journal article" date="2021" name="Proc. Natl. Acad. Sci. U.S.A.">
        <title>A Catalog of Tens of Thousands of Viruses from Human Metagenomes Reveals Hidden Associations with Chronic Diseases.</title>
        <authorList>
            <person name="Tisza M.J."/>
            <person name="Buck C.B."/>
        </authorList>
    </citation>
    <scope>NUCLEOTIDE SEQUENCE</scope>
    <source>
        <strain evidence="3">Ct6F13</strain>
    </source>
</reference>
<protein>
    <submittedName>
        <fullName evidence="3">Helix-turn-helix domain protein</fullName>
    </submittedName>
</protein>
<dbReference type="PANTHER" id="PTHR46558:SF13">
    <property type="entry name" value="HTH-TYPE TRANSCRIPTIONAL REGULATOR IMMR"/>
    <property type="match status" value="1"/>
</dbReference>